<protein>
    <submittedName>
        <fullName evidence="2">DUF4239 domain-containing protein</fullName>
    </submittedName>
</protein>
<reference evidence="2 3" key="1">
    <citation type="submission" date="2019-02" db="EMBL/GenBank/DDBJ databases">
        <title>Polymorphobacter sp. isolated from the lake at the Tibet of China.</title>
        <authorList>
            <person name="Li A."/>
        </authorList>
    </citation>
    <scope>NUCLEOTIDE SEQUENCE [LARGE SCALE GENOMIC DNA]</scope>
    <source>
        <strain evidence="2 3">DJ1R-1</strain>
    </source>
</reference>
<accession>A0A4Y9EMF7</accession>
<evidence type="ECO:0000313" key="3">
    <source>
        <dbReference type="Proteomes" id="UP000297737"/>
    </source>
</evidence>
<sequence>MINSLVDIMPIWAIGALLLTLIGLATALGGRLRNHIAINLDTFPATSASVTMLSLLIGFTFSVALNRYDTRRDLVVEEAGALTMVWERVRLEPPEVRDRMQPLVQRYLAQRLAYFQNGVVVDRKRAADVAAEDVQNKMWAIVNELVTDDTRPLITRSLIDGMTRVDDAAWRRESAAREHIPLLVIDLLILFSLITAAIIGYSTGLQSKVNRPINIAFFTLLTLAILMVLDLDRPRSGLVRVSQQPMIDLQADMAADVAAQRALAAVPPTEVVQ</sequence>
<keyword evidence="1" id="KW-1133">Transmembrane helix</keyword>
<dbReference type="AlphaFoldDB" id="A0A4Y9EMF7"/>
<dbReference type="OrthoDB" id="272864at2"/>
<feature type="transmembrane region" description="Helical" evidence="1">
    <location>
        <begin position="43"/>
        <end position="65"/>
    </location>
</feature>
<keyword evidence="1" id="KW-0812">Transmembrane</keyword>
<evidence type="ECO:0000256" key="1">
    <source>
        <dbReference type="SAM" id="Phobius"/>
    </source>
</evidence>
<feature type="transmembrane region" description="Helical" evidence="1">
    <location>
        <begin position="180"/>
        <end position="201"/>
    </location>
</feature>
<comment type="caution">
    <text evidence="2">The sequence shown here is derived from an EMBL/GenBank/DDBJ whole genome shotgun (WGS) entry which is preliminary data.</text>
</comment>
<evidence type="ECO:0000313" key="2">
    <source>
        <dbReference type="EMBL" id="TFU02991.1"/>
    </source>
</evidence>
<keyword evidence="1" id="KW-0472">Membrane</keyword>
<dbReference type="Proteomes" id="UP000297737">
    <property type="component" value="Unassembled WGS sequence"/>
</dbReference>
<dbReference type="RefSeq" id="WP_135245583.1">
    <property type="nucleotide sequence ID" value="NZ_SIHO01000002.1"/>
</dbReference>
<dbReference type="InterPro" id="IPR025333">
    <property type="entry name" value="DUF4239"/>
</dbReference>
<dbReference type="Pfam" id="PF14023">
    <property type="entry name" value="Bestrophin-like"/>
    <property type="match status" value="1"/>
</dbReference>
<proteinExistence type="predicted"/>
<feature type="transmembrane region" description="Helical" evidence="1">
    <location>
        <begin position="213"/>
        <end position="231"/>
    </location>
</feature>
<organism evidence="2 3">
    <name type="scientific">Glacieibacterium arshaanense</name>
    <dbReference type="NCBI Taxonomy" id="2511025"/>
    <lineage>
        <taxon>Bacteria</taxon>
        <taxon>Pseudomonadati</taxon>
        <taxon>Pseudomonadota</taxon>
        <taxon>Alphaproteobacteria</taxon>
        <taxon>Sphingomonadales</taxon>
        <taxon>Sphingosinicellaceae</taxon>
        <taxon>Glacieibacterium</taxon>
    </lineage>
</organism>
<gene>
    <name evidence="2" type="ORF">EUV02_07225</name>
</gene>
<name>A0A4Y9EMF7_9SPHN</name>
<keyword evidence="3" id="KW-1185">Reference proteome</keyword>
<dbReference type="EMBL" id="SIHO01000002">
    <property type="protein sequence ID" value="TFU02991.1"/>
    <property type="molecule type" value="Genomic_DNA"/>
</dbReference>